<dbReference type="GO" id="GO:0016020">
    <property type="term" value="C:membrane"/>
    <property type="evidence" value="ECO:0007669"/>
    <property type="project" value="UniProtKB-SubCell"/>
</dbReference>
<sequence length="202" mass="22289">MNVGLVIALVILAILIILAVWVIGIYNSLVGMRNRVGNGWAQIDVLLKQRADLIPNLVETVKGYAGHESGVLQAVTQARAGAVAAAANPNASLEQRAAAENQLSHAMLNLNAVSEAYPDLKANVNFMDLQAQLRQVEDKIAYARQFYNDVTMKYNTRIQTVPTNVIANMFHFMPAQYFVADEQSRVVPQVNFQPNVPPQVRF</sequence>
<dbReference type="AlphaFoldDB" id="A0A087AY73"/>
<organism evidence="7 8">
    <name type="scientific">Bifidobacterium cuniculi</name>
    <dbReference type="NCBI Taxonomy" id="1688"/>
    <lineage>
        <taxon>Bacteria</taxon>
        <taxon>Bacillati</taxon>
        <taxon>Actinomycetota</taxon>
        <taxon>Actinomycetes</taxon>
        <taxon>Bifidobacteriales</taxon>
        <taxon>Bifidobacteriaceae</taxon>
        <taxon>Bifidobacterium</taxon>
    </lineage>
</organism>
<evidence type="ECO:0000256" key="4">
    <source>
        <dbReference type="ARBA" id="ARBA00022989"/>
    </source>
</evidence>
<evidence type="ECO:0000256" key="6">
    <source>
        <dbReference type="SAM" id="Phobius"/>
    </source>
</evidence>
<dbReference type="Proteomes" id="UP000029067">
    <property type="component" value="Unassembled WGS sequence"/>
</dbReference>
<dbReference type="SUPFAM" id="SSF140478">
    <property type="entry name" value="LemA-like"/>
    <property type="match status" value="1"/>
</dbReference>
<dbReference type="EMBL" id="JGYV01000007">
    <property type="protein sequence ID" value="KFI63723.1"/>
    <property type="molecule type" value="Genomic_DNA"/>
</dbReference>
<protein>
    <submittedName>
        <fullName evidence="7">LemA-like protein</fullName>
    </submittedName>
</protein>
<keyword evidence="3 6" id="KW-0812">Transmembrane</keyword>
<dbReference type="InterPro" id="IPR023353">
    <property type="entry name" value="LemA-like_dom_sf"/>
</dbReference>
<comment type="caution">
    <text evidence="7">The sequence shown here is derived from an EMBL/GenBank/DDBJ whole genome shotgun (WGS) entry which is preliminary data.</text>
</comment>
<proteinExistence type="inferred from homology"/>
<keyword evidence="5 6" id="KW-0472">Membrane</keyword>
<evidence type="ECO:0000313" key="8">
    <source>
        <dbReference type="Proteomes" id="UP000029067"/>
    </source>
</evidence>
<dbReference type="eggNOG" id="COG1704">
    <property type="taxonomic scope" value="Bacteria"/>
</dbReference>
<evidence type="ECO:0000256" key="2">
    <source>
        <dbReference type="ARBA" id="ARBA00008854"/>
    </source>
</evidence>
<comment type="similarity">
    <text evidence="2">Belongs to the LemA family.</text>
</comment>
<feature type="transmembrane region" description="Helical" evidence="6">
    <location>
        <begin position="6"/>
        <end position="26"/>
    </location>
</feature>
<name>A0A087AY73_9BIFI</name>
<dbReference type="Gene3D" id="1.20.1440.20">
    <property type="entry name" value="LemA-like domain"/>
    <property type="match status" value="1"/>
</dbReference>
<dbReference type="RefSeq" id="WP_033514939.1">
    <property type="nucleotide sequence ID" value="NZ_JGYV01000007.1"/>
</dbReference>
<dbReference type="Pfam" id="PF04011">
    <property type="entry name" value="LemA"/>
    <property type="match status" value="1"/>
</dbReference>
<keyword evidence="4 6" id="KW-1133">Transmembrane helix</keyword>
<evidence type="ECO:0000313" key="7">
    <source>
        <dbReference type="EMBL" id="KFI63723.1"/>
    </source>
</evidence>
<evidence type="ECO:0000256" key="3">
    <source>
        <dbReference type="ARBA" id="ARBA00022692"/>
    </source>
</evidence>
<dbReference type="PANTHER" id="PTHR34478">
    <property type="entry name" value="PROTEIN LEMA"/>
    <property type="match status" value="1"/>
</dbReference>
<dbReference type="STRING" id="1688.BCUN_1205"/>
<dbReference type="OrthoDB" id="9804152at2"/>
<dbReference type="InterPro" id="IPR007156">
    <property type="entry name" value="MamQ_LemA"/>
</dbReference>
<dbReference type="PANTHER" id="PTHR34478:SF2">
    <property type="entry name" value="MEMBRANE PROTEIN"/>
    <property type="match status" value="1"/>
</dbReference>
<reference evidence="7 8" key="1">
    <citation type="submission" date="2014-03" db="EMBL/GenBank/DDBJ databases">
        <title>Genomics of Bifidobacteria.</title>
        <authorList>
            <person name="Ventura M."/>
            <person name="Milani C."/>
            <person name="Lugli G.A."/>
        </authorList>
    </citation>
    <scope>NUCLEOTIDE SEQUENCE [LARGE SCALE GENOMIC DNA]</scope>
    <source>
        <strain evidence="7 8">LMG 10738</strain>
    </source>
</reference>
<evidence type="ECO:0000256" key="5">
    <source>
        <dbReference type="ARBA" id="ARBA00023136"/>
    </source>
</evidence>
<accession>A0A087AY73</accession>
<comment type="subcellular location">
    <subcellularLocation>
        <location evidence="1">Membrane</location>
        <topology evidence="1">Single-pass membrane protein</topology>
    </subcellularLocation>
</comment>
<keyword evidence="8" id="KW-1185">Reference proteome</keyword>
<evidence type="ECO:0000256" key="1">
    <source>
        <dbReference type="ARBA" id="ARBA00004167"/>
    </source>
</evidence>
<gene>
    <name evidence="7" type="ORF">BCUN_1205</name>
</gene>